<name>A0AAW9NU09_9BACL</name>
<evidence type="ECO:0000256" key="5">
    <source>
        <dbReference type="ARBA" id="ARBA00022989"/>
    </source>
</evidence>
<dbReference type="InterPro" id="IPR049278">
    <property type="entry name" value="MS_channel_C"/>
</dbReference>
<evidence type="ECO:0000256" key="4">
    <source>
        <dbReference type="ARBA" id="ARBA00022692"/>
    </source>
</evidence>
<keyword evidence="4 8" id="KW-0812">Transmembrane</keyword>
<dbReference type="PANTHER" id="PTHR30460">
    <property type="entry name" value="MODERATE CONDUCTANCE MECHANOSENSITIVE CHANNEL YBIO"/>
    <property type="match status" value="1"/>
</dbReference>
<dbReference type="AlphaFoldDB" id="A0AAW9NU09"/>
<dbReference type="Proteomes" id="UP001344888">
    <property type="component" value="Unassembled WGS sequence"/>
</dbReference>
<evidence type="ECO:0000259" key="11">
    <source>
        <dbReference type="Pfam" id="PF21088"/>
    </source>
</evidence>
<feature type="transmembrane region" description="Helical" evidence="8">
    <location>
        <begin position="31"/>
        <end position="53"/>
    </location>
</feature>
<dbReference type="Pfam" id="PF00924">
    <property type="entry name" value="MS_channel_2nd"/>
    <property type="match status" value="1"/>
</dbReference>
<dbReference type="SUPFAM" id="SSF82689">
    <property type="entry name" value="Mechanosensitive channel protein MscS (YggB), C-terminal domain"/>
    <property type="match status" value="1"/>
</dbReference>
<dbReference type="Pfam" id="PF21082">
    <property type="entry name" value="MS_channel_3rd"/>
    <property type="match status" value="1"/>
</dbReference>
<comment type="similarity">
    <text evidence="2">Belongs to the MscS (TC 1.A.23) family.</text>
</comment>
<reference evidence="12 13" key="1">
    <citation type="submission" date="2023-03" db="EMBL/GenBank/DDBJ databases">
        <title>Bacillus Genome Sequencing.</title>
        <authorList>
            <person name="Dunlap C."/>
        </authorList>
    </citation>
    <scope>NUCLEOTIDE SEQUENCE [LARGE SCALE GENOMIC DNA]</scope>
    <source>
        <strain evidence="12 13">B-59205</strain>
    </source>
</reference>
<dbReference type="InterPro" id="IPR023408">
    <property type="entry name" value="MscS_beta-dom_sf"/>
</dbReference>
<dbReference type="InterPro" id="IPR049142">
    <property type="entry name" value="MS_channel_1st"/>
</dbReference>
<dbReference type="Gene3D" id="2.30.30.60">
    <property type="match status" value="1"/>
</dbReference>
<dbReference type="SUPFAM" id="SSF82861">
    <property type="entry name" value="Mechanosensitive channel protein MscS (YggB), transmembrane region"/>
    <property type="match status" value="1"/>
</dbReference>
<dbReference type="SUPFAM" id="SSF50182">
    <property type="entry name" value="Sm-like ribonucleoproteins"/>
    <property type="match status" value="1"/>
</dbReference>
<protein>
    <submittedName>
        <fullName evidence="12">Mechanosensitive ion channel family protein</fullName>
    </submittedName>
</protein>
<keyword evidence="13" id="KW-1185">Reference proteome</keyword>
<dbReference type="PANTHER" id="PTHR30460:SF0">
    <property type="entry name" value="MODERATE CONDUCTANCE MECHANOSENSITIVE CHANNEL YBIO"/>
    <property type="match status" value="1"/>
</dbReference>
<dbReference type="FunFam" id="1.10.287.1260:FF:000005">
    <property type="entry name" value="Mechanosensitive ion channel family protein"/>
    <property type="match status" value="1"/>
</dbReference>
<proteinExistence type="inferred from homology"/>
<dbReference type="GO" id="GO:0005886">
    <property type="term" value="C:plasma membrane"/>
    <property type="evidence" value="ECO:0007669"/>
    <property type="project" value="UniProtKB-SubCell"/>
</dbReference>
<keyword evidence="5 8" id="KW-1133">Transmembrane helix</keyword>
<accession>A0AAW9NU09</accession>
<dbReference type="Gene3D" id="1.10.287.1260">
    <property type="match status" value="1"/>
</dbReference>
<dbReference type="InterPro" id="IPR006685">
    <property type="entry name" value="MscS_channel_2nd"/>
</dbReference>
<dbReference type="Pfam" id="PF21088">
    <property type="entry name" value="MS_channel_1st"/>
    <property type="match status" value="1"/>
</dbReference>
<sequence length="305" mass="34182">MQLNYLTAVIDSRGIARITQKTWDYMTSEELWDFILVASIKIIAIMTASYLAVRIGKKIIEKIFLVRLRSPINHSERRQKTILKLLQSVLSYLVYFSAIMGVLSALDIQIAGLLAGAGIAGLAIGFGAQSLVKDVITGFFIIFEDQFGVGDYIQVSGAEGTVMEIGLRTTKIKGNAGEQFIIPNGSITNVKNYSINHSKFMIDMQLNIDADIEKAEKMITAYLDELPQKHPTLTNTPVFLGVQNMADSEVTVRIIAETLPLKQWEIARTIRQEVKELLEQNGIVTEYPKMMLYDRVMGREIEGRE</sequence>
<dbReference type="GO" id="GO:0008381">
    <property type="term" value="F:mechanosensitive monoatomic ion channel activity"/>
    <property type="evidence" value="ECO:0007669"/>
    <property type="project" value="InterPro"/>
</dbReference>
<evidence type="ECO:0000256" key="2">
    <source>
        <dbReference type="ARBA" id="ARBA00008017"/>
    </source>
</evidence>
<comment type="function">
    <text evidence="7">May play a role in resistance to osmotic downshock.</text>
</comment>
<gene>
    <name evidence="12" type="ORF">P9B03_08255</name>
</gene>
<feature type="domain" description="Mechanosensitive ion channel MscS C-terminal" evidence="10">
    <location>
        <begin position="205"/>
        <end position="283"/>
    </location>
</feature>
<feature type="transmembrane region" description="Helical" evidence="8">
    <location>
        <begin position="110"/>
        <end position="132"/>
    </location>
</feature>
<evidence type="ECO:0000313" key="13">
    <source>
        <dbReference type="Proteomes" id="UP001344888"/>
    </source>
</evidence>
<keyword evidence="3" id="KW-1003">Cell membrane</keyword>
<organism evidence="12 13">
    <name type="scientific">Metasolibacillus meyeri</name>
    <dbReference type="NCBI Taxonomy" id="1071052"/>
    <lineage>
        <taxon>Bacteria</taxon>
        <taxon>Bacillati</taxon>
        <taxon>Bacillota</taxon>
        <taxon>Bacilli</taxon>
        <taxon>Bacillales</taxon>
        <taxon>Caryophanaceae</taxon>
        <taxon>Metasolibacillus</taxon>
    </lineage>
</organism>
<dbReference type="InterPro" id="IPR045276">
    <property type="entry name" value="YbiO_bact"/>
</dbReference>
<evidence type="ECO:0000256" key="8">
    <source>
        <dbReference type="SAM" id="Phobius"/>
    </source>
</evidence>
<feature type="domain" description="Mechanosensitive ion channel transmembrane helices 2/3" evidence="11">
    <location>
        <begin position="89"/>
        <end position="129"/>
    </location>
</feature>
<dbReference type="FunFam" id="2.30.30.60:FF:000001">
    <property type="entry name" value="MscS Mechanosensitive ion channel"/>
    <property type="match status" value="1"/>
</dbReference>
<keyword evidence="6 8" id="KW-0472">Membrane</keyword>
<feature type="domain" description="Mechanosensitive ion channel MscS" evidence="9">
    <location>
        <begin position="131"/>
        <end position="194"/>
    </location>
</feature>
<dbReference type="Gene3D" id="3.30.70.100">
    <property type="match status" value="1"/>
</dbReference>
<dbReference type="InterPro" id="IPR010920">
    <property type="entry name" value="LSM_dom_sf"/>
</dbReference>
<feature type="transmembrane region" description="Helical" evidence="8">
    <location>
        <begin position="85"/>
        <end position="104"/>
    </location>
</feature>
<dbReference type="InterPro" id="IPR011066">
    <property type="entry name" value="MscS_channel_C_sf"/>
</dbReference>
<evidence type="ECO:0000256" key="6">
    <source>
        <dbReference type="ARBA" id="ARBA00023136"/>
    </source>
</evidence>
<evidence type="ECO:0000313" key="12">
    <source>
        <dbReference type="EMBL" id="MEC1178471.1"/>
    </source>
</evidence>
<evidence type="ECO:0000256" key="3">
    <source>
        <dbReference type="ARBA" id="ARBA00022475"/>
    </source>
</evidence>
<evidence type="ECO:0000259" key="10">
    <source>
        <dbReference type="Pfam" id="PF21082"/>
    </source>
</evidence>
<evidence type="ECO:0000256" key="1">
    <source>
        <dbReference type="ARBA" id="ARBA00004651"/>
    </source>
</evidence>
<dbReference type="RefSeq" id="WP_326122974.1">
    <property type="nucleotide sequence ID" value="NZ_JARSFG010000011.1"/>
</dbReference>
<evidence type="ECO:0000256" key="7">
    <source>
        <dbReference type="ARBA" id="ARBA00059688"/>
    </source>
</evidence>
<comment type="caution">
    <text evidence="12">The sequence shown here is derived from an EMBL/GenBank/DDBJ whole genome shotgun (WGS) entry which is preliminary data.</text>
</comment>
<dbReference type="EMBL" id="JARSFG010000011">
    <property type="protein sequence ID" value="MEC1178471.1"/>
    <property type="molecule type" value="Genomic_DNA"/>
</dbReference>
<evidence type="ECO:0000259" key="9">
    <source>
        <dbReference type="Pfam" id="PF00924"/>
    </source>
</evidence>
<dbReference type="InterPro" id="IPR011014">
    <property type="entry name" value="MscS_channel_TM-2"/>
</dbReference>
<comment type="subcellular location">
    <subcellularLocation>
        <location evidence="1">Cell membrane</location>
        <topology evidence="1">Multi-pass membrane protein</topology>
    </subcellularLocation>
</comment>